<evidence type="ECO:0000256" key="5">
    <source>
        <dbReference type="ARBA" id="ARBA00022989"/>
    </source>
</evidence>
<feature type="transmembrane region" description="Helical" evidence="7">
    <location>
        <begin position="131"/>
        <end position="158"/>
    </location>
</feature>
<dbReference type="InterPro" id="IPR045621">
    <property type="entry name" value="BPD_transp_1_N"/>
</dbReference>
<evidence type="ECO:0000313" key="10">
    <source>
        <dbReference type="Proteomes" id="UP000287547"/>
    </source>
</evidence>
<dbReference type="CDD" id="cd06261">
    <property type="entry name" value="TM_PBP2"/>
    <property type="match status" value="1"/>
</dbReference>
<evidence type="ECO:0000259" key="8">
    <source>
        <dbReference type="PROSITE" id="PS50928"/>
    </source>
</evidence>
<keyword evidence="5 7" id="KW-1133">Transmembrane helix</keyword>
<protein>
    <submittedName>
        <fullName evidence="9">ABC transporter permease</fullName>
    </submittedName>
</protein>
<evidence type="ECO:0000256" key="7">
    <source>
        <dbReference type="RuleBase" id="RU363032"/>
    </source>
</evidence>
<accession>A0A428YNT6</accession>
<evidence type="ECO:0000256" key="6">
    <source>
        <dbReference type="ARBA" id="ARBA00023136"/>
    </source>
</evidence>
<keyword evidence="2 7" id="KW-0813">Transport</keyword>
<dbReference type="Gene3D" id="1.10.3720.10">
    <property type="entry name" value="MetI-like"/>
    <property type="match status" value="1"/>
</dbReference>
<dbReference type="Pfam" id="PF19300">
    <property type="entry name" value="BPD_transp_1_N"/>
    <property type="match status" value="1"/>
</dbReference>
<dbReference type="GO" id="GO:0005886">
    <property type="term" value="C:plasma membrane"/>
    <property type="evidence" value="ECO:0007669"/>
    <property type="project" value="UniProtKB-SubCell"/>
</dbReference>
<dbReference type="SUPFAM" id="SSF161098">
    <property type="entry name" value="MetI-like"/>
    <property type="match status" value="1"/>
</dbReference>
<dbReference type="OrthoDB" id="9778910at2"/>
<evidence type="ECO:0000256" key="4">
    <source>
        <dbReference type="ARBA" id="ARBA00022692"/>
    </source>
</evidence>
<evidence type="ECO:0000313" key="9">
    <source>
        <dbReference type="EMBL" id="RSM69671.1"/>
    </source>
</evidence>
<dbReference type="Pfam" id="PF00528">
    <property type="entry name" value="BPD_transp_1"/>
    <property type="match status" value="1"/>
</dbReference>
<evidence type="ECO:0000256" key="3">
    <source>
        <dbReference type="ARBA" id="ARBA00022475"/>
    </source>
</evidence>
<gene>
    <name evidence="9" type="ORF">DMH04_45990</name>
</gene>
<keyword evidence="3" id="KW-1003">Cell membrane</keyword>
<comment type="caution">
    <text evidence="9">The sequence shown here is derived from an EMBL/GenBank/DDBJ whole genome shotgun (WGS) entry which is preliminary data.</text>
</comment>
<dbReference type="InterPro" id="IPR035906">
    <property type="entry name" value="MetI-like_sf"/>
</dbReference>
<keyword evidence="4 7" id="KW-0812">Transmembrane</keyword>
<evidence type="ECO:0000256" key="1">
    <source>
        <dbReference type="ARBA" id="ARBA00004651"/>
    </source>
</evidence>
<organism evidence="9 10">
    <name type="scientific">Kibdelosporangium aridum</name>
    <dbReference type="NCBI Taxonomy" id="2030"/>
    <lineage>
        <taxon>Bacteria</taxon>
        <taxon>Bacillati</taxon>
        <taxon>Actinomycetota</taxon>
        <taxon>Actinomycetes</taxon>
        <taxon>Pseudonocardiales</taxon>
        <taxon>Pseudonocardiaceae</taxon>
        <taxon>Kibdelosporangium</taxon>
    </lineage>
</organism>
<dbReference type="PANTHER" id="PTHR43163:SF3">
    <property type="entry name" value="PEPTIDE ABC TRANSPORTER PERMEASE PROTEIN"/>
    <property type="match status" value="1"/>
</dbReference>
<dbReference type="AlphaFoldDB" id="A0A428YNT6"/>
<comment type="similarity">
    <text evidence="7">Belongs to the binding-protein-dependent transport system permease family.</text>
</comment>
<feature type="transmembrane region" description="Helical" evidence="7">
    <location>
        <begin position="281"/>
        <end position="304"/>
    </location>
</feature>
<proteinExistence type="inferred from homology"/>
<dbReference type="RefSeq" id="WP_037269968.1">
    <property type="nucleotide sequence ID" value="NZ_QHKI01000070.1"/>
</dbReference>
<name>A0A428YNT6_KIBAR</name>
<dbReference type="InterPro" id="IPR000515">
    <property type="entry name" value="MetI-like"/>
</dbReference>
<comment type="subcellular location">
    <subcellularLocation>
        <location evidence="1 7">Cell membrane</location>
        <topology evidence="1 7">Multi-pass membrane protein</topology>
    </subcellularLocation>
</comment>
<feature type="domain" description="ABC transmembrane type-1" evidence="8">
    <location>
        <begin position="92"/>
        <end position="297"/>
    </location>
</feature>
<feature type="transmembrane region" description="Helical" evidence="7">
    <location>
        <begin position="96"/>
        <end position="119"/>
    </location>
</feature>
<evidence type="ECO:0000256" key="2">
    <source>
        <dbReference type="ARBA" id="ARBA00022448"/>
    </source>
</evidence>
<dbReference type="PANTHER" id="PTHR43163">
    <property type="entry name" value="DIPEPTIDE TRANSPORT SYSTEM PERMEASE PROTEIN DPPB-RELATED"/>
    <property type="match status" value="1"/>
</dbReference>
<dbReference type="PROSITE" id="PS50928">
    <property type="entry name" value="ABC_TM1"/>
    <property type="match status" value="1"/>
</dbReference>
<feature type="transmembrane region" description="Helical" evidence="7">
    <location>
        <begin position="178"/>
        <end position="197"/>
    </location>
</feature>
<dbReference type="EMBL" id="QHKI01000070">
    <property type="protein sequence ID" value="RSM69671.1"/>
    <property type="molecule type" value="Genomic_DNA"/>
</dbReference>
<dbReference type="Proteomes" id="UP000287547">
    <property type="component" value="Unassembled WGS sequence"/>
</dbReference>
<sequence length="313" mass="31772">MRAVIIRLVTAAGLLVVLSAVVFVGVDLLPGDPVTARFGGQGPEAVAEAKARLGLDRPLAERYQDWLTGLVHGDLGTSASGRPVAAMLSDRLGNSVLLAGLAVAVLVPVSLLLGVIAGVRRGRASDRAVSTGMLLLASIPEFVLAGGLVLVFAVGLGWFPAVSLVPAGASPLSVPEVLVLPVAGLTLLAVGYTGRLIRAATAAAIRAPHVEFLRLNGIAPGVVLRTAVLPAVLPVAVQVWLTSGVGLVGGAVLVERVFDYPGIGDVLVTAVQTGDLPVVQALAMILGAAMLLALLLADIATHALTPTLRTATR</sequence>
<reference evidence="9 10" key="1">
    <citation type="submission" date="2018-05" db="EMBL/GenBank/DDBJ databases">
        <title>Evolution of GPA BGCs.</title>
        <authorList>
            <person name="Waglechner N."/>
            <person name="Wright G.D."/>
        </authorList>
    </citation>
    <scope>NUCLEOTIDE SEQUENCE [LARGE SCALE GENOMIC DNA]</scope>
    <source>
        <strain evidence="9 10">A82846</strain>
    </source>
</reference>
<keyword evidence="6 7" id="KW-0472">Membrane</keyword>
<dbReference type="GO" id="GO:0055085">
    <property type="term" value="P:transmembrane transport"/>
    <property type="evidence" value="ECO:0007669"/>
    <property type="project" value="InterPro"/>
</dbReference>